<dbReference type="SUPFAM" id="SSF48179">
    <property type="entry name" value="6-phosphogluconate dehydrogenase C-terminal domain-like"/>
    <property type="match status" value="1"/>
</dbReference>
<dbReference type="Pfam" id="PF14833">
    <property type="entry name" value="NAD_binding_11"/>
    <property type="match status" value="1"/>
</dbReference>
<accession>A0A0A0HLE0</accession>
<dbReference type="OrthoDB" id="9812907at2"/>
<organism evidence="13 14">
    <name type="scientific">Roseovarius mucosus DSM 17069</name>
    <dbReference type="NCBI Taxonomy" id="1288298"/>
    <lineage>
        <taxon>Bacteria</taxon>
        <taxon>Pseudomonadati</taxon>
        <taxon>Pseudomonadota</taxon>
        <taxon>Alphaproteobacteria</taxon>
        <taxon>Rhodobacterales</taxon>
        <taxon>Roseobacteraceae</taxon>
        <taxon>Roseovarius</taxon>
    </lineage>
</organism>
<proteinExistence type="inferred from homology"/>
<comment type="function">
    <text evidence="5">Catalyzes oxidation of L-threonate to 2-oxo-tetronate. Can use either NAD(+) or NADP(+) as cosubstrate, with a preference for NAD(+).</text>
</comment>
<evidence type="ECO:0000256" key="4">
    <source>
        <dbReference type="ARBA" id="ARBA00023277"/>
    </source>
</evidence>
<feature type="active site" evidence="10">
    <location>
        <position position="170"/>
    </location>
</feature>
<dbReference type="HOGENOM" id="CLU_035117_1_2_5"/>
<evidence type="ECO:0000256" key="8">
    <source>
        <dbReference type="ARBA" id="ARBA00039407"/>
    </source>
</evidence>
<keyword evidence="1" id="KW-0521">NADP</keyword>
<dbReference type="InterPro" id="IPR002204">
    <property type="entry name" value="3-OH-isobutyrate_DH-rel_CS"/>
</dbReference>
<dbReference type="Gene3D" id="1.10.1040.10">
    <property type="entry name" value="N-(1-d-carboxylethyl)-l-norvaline Dehydrogenase, domain 2"/>
    <property type="match status" value="1"/>
</dbReference>
<evidence type="ECO:0000259" key="11">
    <source>
        <dbReference type="Pfam" id="PF03446"/>
    </source>
</evidence>
<dbReference type="GO" id="GO:0016054">
    <property type="term" value="P:organic acid catabolic process"/>
    <property type="evidence" value="ECO:0007669"/>
    <property type="project" value="UniProtKB-ARBA"/>
</dbReference>
<evidence type="ECO:0000256" key="1">
    <source>
        <dbReference type="ARBA" id="ARBA00022857"/>
    </source>
</evidence>
<gene>
    <name evidence="13" type="ORF">rosmuc_02478</name>
</gene>
<keyword evidence="4" id="KW-0119">Carbohydrate metabolism</keyword>
<dbReference type="GO" id="GO:0051287">
    <property type="term" value="F:NAD binding"/>
    <property type="evidence" value="ECO:0007669"/>
    <property type="project" value="InterPro"/>
</dbReference>
<dbReference type="InterPro" id="IPR029154">
    <property type="entry name" value="HIBADH-like_NADP-bd"/>
</dbReference>
<evidence type="ECO:0000313" key="14">
    <source>
        <dbReference type="Proteomes" id="UP000030021"/>
    </source>
</evidence>
<sequence>MTEIVHFVGLGSMGLGMAQSALRAGFETYGHDPDAGRRDMLVAAGGRVLDRASPKAGVLVCVVLNAAQTRDALFGAQGWAEGVQAGGVILGCATVAPEFAREMEAEAARRGLLYLDAPISGGAVKAAEGRLSVMASGRAEAFGRAEAVLAALAETVHRLGDCAGPGSAMKAVNQLLAGVHIAAMGEALCFATSQGLDLARVLEVIKVSAGNSWMFENRAPHVIEADYAPRSAIDIWPKDLGIVRDIAARAALPLPLVEAALTEYRAASAAGLGRADDAAITKHIAARAGLRLPGDD</sequence>
<dbReference type="InterPro" id="IPR013328">
    <property type="entry name" value="6PGD_dom2"/>
</dbReference>
<evidence type="ECO:0000256" key="5">
    <source>
        <dbReference type="ARBA" id="ARBA00037062"/>
    </source>
</evidence>
<dbReference type="PROSITE" id="PS00895">
    <property type="entry name" value="3_HYDROXYISOBUT_DH"/>
    <property type="match status" value="1"/>
</dbReference>
<comment type="catalytic activity">
    <reaction evidence="9">
        <text>L-threonate + NAD(+) = 2-dehydro-L-erythronate + NADH + H(+)</text>
        <dbReference type="Rhea" id="RHEA:52548"/>
        <dbReference type="ChEBI" id="CHEBI:15378"/>
        <dbReference type="ChEBI" id="CHEBI:57540"/>
        <dbReference type="ChEBI" id="CHEBI:57561"/>
        <dbReference type="ChEBI" id="CHEBI:57945"/>
        <dbReference type="ChEBI" id="CHEBI:136669"/>
        <dbReference type="EC" id="1.1.1.411"/>
    </reaction>
</comment>
<dbReference type="EMBL" id="AONH01000013">
    <property type="protein sequence ID" value="KGM87741.1"/>
    <property type="molecule type" value="Genomic_DNA"/>
</dbReference>
<dbReference type="PATRIC" id="fig|1288298.3.peg.2491"/>
<dbReference type="GO" id="GO:0016616">
    <property type="term" value="F:oxidoreductase activity, acting on the CH-OH group of donors, NAD or NADP as acceptor"/>
    <property type="evidence" value="ECO:0007669"/>
    <property type="project" value="InterPro"/>
</dbReference>
<dbReference type="STRING" id="215743.ROSMUCSMR3_03165"/>
<dbReference type="PANTHER" id="PTHR43060">
    <property type="entry name" value="3-HYDROXYISOBUTYRATE DEHYDROGENASE-LIKE 1, MITOCHONDRIAL-RELATED"/>
    <property type="match status" value="1"/>
</dbReference>
<dbReference type="InterPro" id="IPR008927">
    <property type="entry name" value="6-PGluconate_DH-like_C_sf"/>
</dbReference>
<dbReference type="Proteomes" id="UP000030021">
    <property type="component" value="Unassembled WGS sequence"/>
</dbReference>
<dbReference type="InterPro" id="IPR050006">
    <property type="entry name" value="LtnD"/>
</dbReference>
<dbReference type="NCBIfam" id="NF043037">
    <property type="entry name" value="ThreonDh"/>
    <property type="match status" value="1"/>
</dbReference>
<evidence type="ECO:0000313" key="13">
    <source>
        <dbReference type="EMBL" id="KGM87741.1"/>
    </source>
</evidence>
<evidence type="ECO:0000256" key="9">
    <source>
        <dbReference type="ARBA" id="ARBA00047312"/>
    </source>
</evidence>
<dbReference type="EC" id="1.1.1.411" evidence="7"/>
<dbReference type="PIRSF" id="PIRSF000103">
    <property type="entry name" value="HIBADH"/>
    <property type="match status" value="1"/>
</dbReference>
<feature type="domain" description="3-hydroxyisobutyrate dehydrogenase-like NAD-binding" evidence="12">
    <location>
        <begin position="164"/>
        <end position="283"/>
    </location>
</feature>
<dbReference type="InterPro" id="IPR015815">
    <property type="entry name" value="HIBADH-related"/>
</dbReference>
<dbReference type="SUPFAM" id="SSF51735">
    <property type="entry name" value="NAD(P)-binding Rossmann-fold domains"/>
    <property type="match status" value="1"/>
</dbReference>
<dbReference type="Pfam" id="PF03446">
    <property type="entry name" value="NAD_binding_2"/>
    <property type="match status" value="1"/>
</dbReference>
<dbReference type="InterPro" id="IPR036291">
    <property type="entry name" value="NAD(P)-bd_dom_sf"/>
</dbReference>
<evidence type="ECO:0000256" key="7">
    <source>
        <dbReference type="ARBA" id="ARBA00038870"/>
    </source>
</evidence>
<evidence type="ECO:0000256" key="3">
    <source>
        <dbReference type="ARBA" id="ARBA00023027"/>
    </source>
</evidence>
<keyword evidence="2 13" id="KW-0560">Oxidoreductase</keyword>
<comment type="caution">
    <text evidence="13">The sequence shown here is derived from an EMBL/GenBank/DDBJ whole genome shotgun (WGS) entry which is preliminary data.</text>
</comment>
<dbReference type="eggNOG" id="COG2084">
    <property type="taxonomic scope" value="Bacteria"/>
</dbReference>
<comment type="similarity">
    <text evidence="6">Belongs to the HIBADH-related family. L-threonate dehydrogenase subfamily.</text>
</comment>
<dbReference type="PANTHER" id="PTHR43060:SF17">
    <property type="entry name" value="L-THREONATE DEHYDROGENASE"/>
    <property type="match status" value="1"/>
</dbReference>
<protein>
    <recommendedName>
        <fullName evidence="8">L-threonate dehydrogenase</fullName>
        <ecNumber evidence="7">1.1.1.411</ecNumber>
    </recommendedName>
</protein>
<evidence type="ECO:0000256" key="6">
    <source>
        <dbReference type="ARBA" id="ARBA00037979"/>
    </source>
</evidence>
<feature type="domain" description="6-phosphogluconate dehydrogenase NADP-binding" evidence="11">
    <location>
        <begin position="6"/>
        <end position="158"/>
    </location>
</feature>
<dbReference type="InterPro" id="IPR006115">
    <property type="entry name" value="6PGDH_NADP-bd"/>
</dbReference>
<dbReference type="RefSeq" id="WP_037273714.1">
    <property type="nucleotide sequence ID" value="NZ_KN293980.1"/>
</dbReference>
<reference evidence="13 14" key="1">
    <citation type="submission" date="2013-01" db="EMBL/GenBank/DDBJ databases">
        <authorList>
            <person name="Fiebig A."/>
            <person name="Goeker M."/>
            <person name="Klenk H.-P.P."/>
        </authorList>
    </citation>
    <scope>NUCLEOTIDE SEQUENCE [LARGE SCALE GENOMIC DNA]</scope>
    <source>
        <strain evidence="13 14">DSM 17069</strain>
    </source>
</reference>
<dbReference type="GO" id="GO:0050661">
    <property type="term" value="F:NADP binding"/>
    <property type="evidence" value="ECO:0007669"/>
    <property type="project" value="InterPro"/>
</dbReference>
<dbReference type="Gene3D" id="3.40.50.720">
    <property type="entry name" value="NAD(P)-binding Rossmann-like Domain"/>
    <property type="match status" value="1"/>
</dbReference>
<name>A0A0A0HLE0_9RHOB</name>
<evidence type="ECO:0000259" key="12">
    <source>
        <dbReference type="Pfam" id="PF14833"/>
    </source>
</evidence>
<evidence type="ECO:0000256" key="2">
    <source>
        <dbReference type="ARBA" id="ARBA00023002"/>
    </source>
</evidence>
<keyword evidence="3" id="KW-0520">NAD</keyword>
<evidence type="ECO:0000256" key="10">
    <source>
        <dbReference type="PIRSR" id="PIRSR000103-1"/>
    </source>
</evidence>
<dbReference type="AlphaFoldDB" id="A0A0A0HLE0"/>